<proteinExistence type="predicted"/>
<comment type="caution">
    <text evidence="1">The sequence shown here is derived from an EMBL/GenBank/DDBJ whole genome shotgun (WGS) entry which is preliminary data.</text>
</comment>
<name>A0A0F9TFZ7_9ZZZZ</name>
<sequence length="131" mass="14672">MVRAPDLLFEAILKVAGWEYATLTDSARGWINAARKELHAVGATPEEVLIRGRRYWDRNPNRSPRRPSPSTLAKHWPNLVETPAMGAAAFDEGPCDHLYQEIEPDGDRGDYCVRCRTWSGLVQLKLLEGGA</sequence>
<accession>A0A0F9TFZ7</accession>
<reference evidence="1" key="1">
    <citation type="journal article" date="2015" name="Nature">
        <title>Complex archaea that bridge the gap between prokaryotes and eukaryotes.</title>
        <authorList>
            <person name="Spang A."/>
            <person name="Saw J.H."/>
            <person name="Jorgensen S.L."/>
            <person name="Zaremba-Niedzwiedzka K."/>
            <person name="Martijn J."/>
            <person name="Lind A.E."/>
            <person name="van Eijk R."/>
            <person name="Schleper C."/>
            <person name="Guy L."/>
            <person name="Ettema T.J."/>
        </authorList>
    </citation>
    <scope>NUCLEOTIDE SEQUENCE</scope>
</reference>
<gene>
    <name evidence="1" type="ORF">LCGC14_0397200</name>
</gene>
<evidence type="ECO:0000313" key="1">
    <source>
        <dbReference type="EMBL" id="KKN73772.1"/>
    </source>
</evidence>
<dbReference type="AlphaFoldDB" id="A0A0F9TFZ7"/>
<organism evidence="1">
    <name type="scientific">marine sediment metagenome</name>
    <dbReference type="NCBI Taxonomy" id="412755"/>
    <lineage>
        <taxon>unclassified sequences</taxon>
        <taxon>metagenomes</taxon>
        <taxon>ecological metagenomes</taxon>
    </lineage>
</organism>
<dbReference type="EMBL" id="LAZR01000337">
    <property type="protein sequence ID" value="KKN73772.1"/>
    <property type="molecule type" value="Genomic_DNA"/>
</dbReference>
<protein>
    <submittedName>
        <fullName evidence="1">Uncharacterized protein</fullName>
    </submittedName>
</protein>